<dbReference type="AlphaFoldDB" id="A0A0A1WSN5"/>
<sequence>MKHRKIKIAFNWRMASVPFVVVTLLFCQRRRFARQTVGLSKCSKRPIGACSKATTVKQVRPVMCDRPFKLPTDRVTDRTTKLNKRALYDYRIHPVCPKEIFILKQLKTAPALNNLS</sequence>
<evidence type="ECO:0000313" key="1">
    <source>
        <dbReference type="EMBL" id="JAD01817.1"/>
    </source>
</evidence>
<reference evidence="1" key="2">
    <citation type="journal article" date="2015" name="Gigascience">
        <title>Reconstructing a comprehensive transcriptome assembly of a white-pupal translocated strain of the pest fruit fly Bactrocera cucurbitae.</title>
        <authorList>
            <person name="Sim S.B."/>
            <person name="Calla B."/>
            <person name="Hall B."/>
            <person name="DeRego T."/>
            <person name="Geib S.M."/>
        </authorList>
    </citation>
    <scope>NUCLEOTIDE SEQUENCE</scope>
</reference>
<protein>
    <submittedName>
        <fullName evidence="1">Zinc-binding alcohol dehydrogenase domain-containing protein 2</fullName>
    </submittedName>
</protein>
<accession>A0A0A1WSN5</accession>
<proteinExistence type="predicted"/>
<name>A0A0A1WSN5_ZEUCU</name>
<dbReference type="EMBL" id="GBXI01012475">
    <property type="protein sequence ID" value="JAD01817.1"/>
    <property type="molecule type" value="Transcribed_RNA"/>
</dbReference>
<gene>
    <name evidence="1" type="primary">ZADH2</name>
    <name evidence="1" type="ORF">g.35537</name>
</gene>
<organism evidence="1">
    <name type="scientific">Zeugodacus cucurbitae</name>
    <name type="common">Melon fruit fly</name>
    <name type="synonym">Bactrocera cucurbitae</name>
    <dbReference type="NCBI Taxonomy" id="28588"/>
    <lineage>
        <taxon>Eukaryota</taxon>
        <taxon>Metazoa</taxon>
        <taxon>Ecdysozoa</taxon>
        <taxon>Arthropoda</taxon>
        <taxon>Hexapoda</taxon>
        <taxon>Insecta</taxon>
        <taxon>Pterygota</taxon>
        <taxon>Neoptera</taxon>
        <taxon>Endopterygota</taxon>
        <taxon>Diptera</taxon>
        <taxon>Brachycera</taxon>
        <taxon>Muscomorpha</taxon>
        <taxon>Tephritoidea</taxon>
        <taxon>Tephritidae</taxon>
        <taxon>Zeugodacus</taxon>
        <taxon>Zeugodacus</taxon>
    </lineage>
</organism>
<reference evidence="1" key="1">
    <citation type="submission" date="2014-11" db="EMBL/GenBank/DDBJ databases">
        <authorList>
            <person name="Geib S."/>
        </authorList>
    </citation>
    <scope>NUCLEOTIDE SEQUENCE</scope>
</reference>